<reference evidence="3 4" key="1">
    <citation type="submission" date="2018-06" db="EMBL/GenBank/DDBJ databases">
        <authorList>
            <consortium name="Pathogen Informatics"/>
            <person name="Doyle S."/>
        </authorList>
    </citation>
    <scope>NUCLEOTIDE SEQUENCE [LARGE SCALE GENOMIC DNA]</scope>
    <source>
        <strain evidence="3 4">NCTC9149</strain>
    </source>
</reference>
<feature type="region of interest" description="Disordered" evidence="1">
    <location>
        <begin position="184"/>
        <end position="227"/>
    </location>
</feature>
<evidence type="ECO:0000256" key="1">
    <source>
        <dbReference type="SAM" id="MobiDB-lite"/>
    </source>
</evidence>
<dbReference type="SUPFAM" id="SSF111369">
    <property type="entry name" value="HlyD-like secretion proteins"/>
    <property type="match status" value="1"/>
</dbReference>
<sequence length="227" mass="25206">MLTQRQVHVLYMDIISAGVSIALTVAINLRVSFKARIADDDHINRTSFRPVRRAAGFTRRLALPPIPPFPEETILRYAEEKRAPLSLWNKASRVWTKIKRRWVGYVIGLAVVIAAAAWWMLRPPGIPAGFASSNGRIEATEVDIATKTAGRIETILVKEGQFVRQGDVLARMDTRVLNEQRLEGRRANQGSRERDCRRESPARPAPKRNARYGSGGEAAAGGAELLG</sequence>
<name>A0A7H4PAZ9_9ENTR</name>
<keyword evidence="2" id="KW-0472">Membrane</keyword>
<organism evidence="3 4">
    <name type="scientific">Klebsiella grimontii</name>
    <dbReference type="NCBI Taxonomy" id="2058152"/>
    <lineage>
        <taxon>Bacteria</taxon>
        <taxon>Pseudomonadati</taxon>
        <taxon>Pseudomonadota</taxon>
        <taxon>Gammaproteobacteria</taxon>
        <taxon>Enterobacterales</taxon>
        <taxon>Enterobacteriaceae</taxon>
        <taxon>Klebsiella/Raoultella group</taxon>
        <taxon>Klebsiella</taxon>
    </lineage>
</organism>
<dbReference type="PANTHER" id="PTHR30438">
    <property type="entry name" value="36 KDA ANTIGEN-RELATED"/>
    <property type="match status" value="1"/>
</dbReference>
<evidence type="ECO:0000256" key="2">
    <source>
        <dbReference type="SAM" id="Phobius"/>
    </source>
</evidence>
<dbReference type="PANTHER" id="PTHR30438:SF2">
    <property type="entry name" value="MEMBRANE PROTEIN"/>
    <property type="match status" value="1"/>
</dbReference>
<proteinExistence type="predicted"/>
<feature type="compositionally biased region" description="Basic and acidic residues" evidence="1">
    <location>
        <begin position="184"/>
        <end position="201"/>
    </location>
</feature>
<dbReference type="Proteomes" id="UP000254571">
    <property type="component" value="Unassembled WGS sequence"/>
</dbReference>
<dbReference type="Gene3D" id="2.40.50.100">
    <property type="match status" value="1"/>
</dbReference>
<evidence type="ECO:0000313" key="4">
    <source>
        <dbReference type="Proteomes" id="UP000254571"/>
    </source>
</evidence>
<protein>
    <submittedName>
        <fullName evidence="3">Membrane fusion protein family auxiliary transport protein</fullName>
    </submittedName>
</protein>
<feature type="transmembrane region" description="Helical" evidence="2">
    <location>
        <begin position="6"/>
        <end position="27"/>
    </location>
</feature>
<evidence type="ECO:0000313" key="3">
    <source>
        <dbReference type="EMBL" id="STW09614.1"/>
    </source>
</evidence>
<comment type="caution">
    <text evidence="3">The sequence shown here is derived from an EMBL/GenBank/DDBJ whole genome shotgun (WGS) entry which is preliminary data.</text>
</comment>
<keyword evidence="2" id="KW-1133">Transmembrane helix</keyword>
<gene>
    <name evidence="3" type="ORF">NCTC9149_06108</name>
</gene>
<dbReference type="AlphaFoldDB" id="A0A7H4PAZ9"/>
<dbReference type="EMBL" id="UGMX01000002">
    <property type="protein sequence ID" value="STW09614.1"/>
    <property type="molecule type" value="Genomic_DNA"/>
</dbReference>
<dbReference type="GO" id="GO:0005886">
    <property type="term" value="C:plasma membrane"/>
    <property type="evidence" value="ECO:0007669"/>
    <property type="project" value="TreeGrafter"/>
</dbReference>
<keyword evidence="2" id="KW-0812">Transmembrane</keyword>
<feature type="transmembrane region" description="Helical" evidence="2">
    <location>
        <begin position="102"/>
        <end position="121"/>
    </location>
</feature>
<accession>A0A7H4PAZ9</accession>
<dbReference type="FunFam" id="2.40.50.100:FF:000039">
    <property type="entry name" value="HlyD family efflux transporter periplasmic adaptor subunit"/>
    <property type="match status" value="1"/>
</dbReference>